<keyword evidence="3" id="KW-0378">Hydrolase</keyword>
<dbReference type="InterPro" id="IPR045857">
    <property type="entry name" value="O16G_dom_2"/>
</dbReference>
<feature type="domain" description="Glycosyl hydrolase family 13 catalytic" evidence="2">
    <location>
        <begin position="56"/>
        <end position="471"/>
    </location>
</feature>
<dbReference type="AlphaFoldDB" id="A0A8B4GZX2"/>
<name>A0A8B4GZX2_9CORY</name>
<comment type="similarity">
    <text evidence="1">Belongs to the glycosyl hydrolase 13 family.</text>
</comment>
<proteinExistence type="inferred from homology"/>
<evidence type="ECO:0000259" key="2">
    <source>
        <dbReference type="SMART" id="SM00642"/>
    </source>
</evidence>
<dbReference type="SMART" id="SM00642">
    <property type="entry name" value="Aamy"/>
    <property type="match status" value="1"/>
</dbReference>
<dbReference type="EMBL" id="UARK01000001">
    <property type="protein sequence ID" value="SPW24131.1"/>
    <property type="molecule type" value="Genomic_DNA"/>
</dbReference>
<dbReference type="SUPFAM" id="SSF51445">
    <property type="entry name" value="(Trans)glycosidases"/>
    <property type="match status" value="1"/>
</dbReference>
<evidence type="ECO:0000256" key="1">
    <source>
        <dbReference type="ARBA" id="ARBA00008061"/>
    </source>
</evidence>
<dbReference type="GO" id="GO:0016853">
    <property type="term" value="F:isomerase activity"/>
    <property type="evidence" value="ECO:0007669"/>
    <property type="project" value="UniProtKB-KW"/>
</dbReference>
<dbReference type="PANTHER" id="PTHR10357">
    <property type="entry name" value="ALPHA-AMYLASE FAMILY MEMBER"/>
    <property type="match status" value="1"/>
</dbReference>
<dbReference type="GO" id="GO:0009313">
    <property type="term" value="P:oligosaccharide catabolic process"/>
    <property type="evidence" value="ECO:0007669"/>
    <property type="project" value="TreeGrafter"/>
</dbReference>
<gene>
    <name evidence="3" type="primary">malL</name>
    <name evidence="3" type="ORF">NCTC10254_00496</name>
</gene>
<organism evidence="3 4">
    <name type="scientific">Corynebacterium matruchotii</name>
    <dbReference type="NCBI Taxonomy" id="43768"/>
    <lineage>
        <taxon>Bacteria</taxon>
        <taxon>Bacillati</taxon>
        <taxon>Actinomycetota</taxon>
        <taxon>Actinomycetes</taxon>
        <taxon>Mycobacteriales</taxon>
        <taxon>Corynebacteriaceae</taxon>
        <taxon>Corynebacterium</taxon>
    </lineage>
</organism>
<evidence type="ECO:0000313" key="3">
    <source>
        <dbReference type="EMBL" id="SPW24131.1"/>
    </source>
</evidence>
<sequence length="549" mass="61246">MAAPPGPQLRRSAAPATLGWPWVALGRDRVHYPGSMSNTPPPSNPGLDLESEILYQIYPQSFADSNGDGIGDLAGITSKLDYLADLGITMIWLNPIFDSPFKDAGYDVRDYYRIAPRYGTTEDLVTLVEQAHRHGIKVLLDLVPGHTSEEHAWFQQSARPEPNEFSDRHIWTEHAFDNGAGLPFIGGEYDRNGTYILNFFKSQPALNYGFHQRNRPWQQSPDAPGPMATRQAMVEVMKHWLELGCDGFRVDMADSLVKFDTEDKQATIAVWQDMIGRVRAMYPNAILVSEWGKPELAHEAGFDMDFYLDWGDNGYHLLTRESPDPLDRTHDRSFFAQHSDTPATDFIVQYEPLYRHGLFNIISGNHDTPRLAPRLTEAERMAFFFFLLTMPGVPTIYYGDEIGMEYVKIPTKEGGYARTGSRTPMQWDSTQPNYGFSTAAPESLYLPVSGGPSVDKQPQLLALTRQLIAIRRTTPALQASAPLEFLPTPHPRLLAYRRSHLTIVINPSAQPLDYPDANGTMVAGIGGAELTEAGLHLPPTAAAIVDTDK</sequence>
<dbReference type="Proteomes" id="UP000249886">
    <property type="component" value="Unassembled WGS sequence"/>
</dbReference>
<dbReference type="GO" id="GO:0004556">
    <property type="term" value="F:alpha-amylase activity"/>
    <property type="evidence" value="ECO:0007669"/>
    <property type="project" value="UniProtKB-EC"/>
</dbReference>
<dbReference type="EC" id="3.2.1.1" evidence="3"/>
<keyword evidence="3" id="KW-0326">Glycosidase</keyword>
<accession>A0A8B4GZX2</accession>
<reference evidence="3 4" key="1">
    <citation type="submission" date="2018-06" db="EMBL/GenBank/DDBJ databases">
        <authorList>
            <consortium name="Pathogen Informatics"/>
            <person name="Doyle S."/>
        </authorList>
    </citation>
    <scope>NUCLEOTIDE SEQUENCE [LARGE SCALE GENOMIC DNA]</scope>
    <source>
        <strain evidence="3 4">NCTC10254</strain>
    </source>
</reference>
<protein>
    <submittedName>
        <fullName evidence="3">Oligo-1,6-glucosidase 1</fullName>
        <ecNumber evidence="3">3.2.1.1</ecNumber>
    </submittedName>
</protein>
<dbReference type="InterPro" id="IPR006047">
    <property type="entry name" value="GH13_cat_dom"/>
</dbReference>
<evidence type="ECO:0000313" key="4">
    <source>
        <dbReference type="Proteomes" id="UP000249886"/>
    </source>
</evidence>
<comment type="caution">
    <text evidence="3">The sequence shown here is derived from an EMBL/GenBank/DDBJ whole genome shotgun (WGS) entry which is preliminary data.</text>
</comment>
<dbReference type="Gene3D" id="3.20.20.80">
    <property type="entry name" value="Glycosidases"/>
    <property type="match status" value="1"/>
</dbReference>
<dbReference type="Pfam" id="PF00128">
    <property type="entry name" value="Alpha-amylase"/>
    <property type="match status" value="1"/>
</dbReference>
<dbReference type="Gene3D" id="3.90.400.10">
    <property type="entry name" value="Oligo-1,6-glucosidase, Domain 2"/>
    <property type="match status" value="1"/>
</dbReference>
<dbReference type="InterPro" id="IPR017853">
    <property type="entry name" value="GH"/>
</dbReference>
<dbReference type="PANTHER" id="PTHR10357:SF179">
    <property type="entry name" value="NEUTRAL AND BASIC AMINO ACID TRANSPORT PROTEIN RBAT"/>
    <property type="match status" value="1"/>
</dbReference>